<evidence type="ECO:0008006" key="3">
    <source>
        <dbReference type="Google" id="ProtNLM"/>
    </source>
</evidence>
<sequence>MTKDKVLEAVREMPQEFELEELIERLIFIDKVQKGMKQLDEGKTVSHDQAKNIIKSWQK</sequence>
<evidence type="ECO:0000313" key="1">
    <source>
        <dbReference type="EMBL" id="EMR02491.1"/>
    </source>
</evidence>
<dbReference type="eggNOG" id="ENOG5033AYP">
    <property type="taxonomic scope" value="Bacteria"/>
</dbReference>
<evidence type="ECO:0000313" key="2">
    <source>
        <dbReference type="Proteomes" id="UP000011910"/>
    </source>
</evidence>
<organism evidence="1 2">
    <name type="scientific">Cesiribacter andamanensis AMV16</name>
    <dbReference type="NCBI Taxonomy" id="1279009"/>
    <lineage>
        <taxon>Bacteria</taxon>
        <taxon>Pseudomonadati</taxon>
        <taxon>Bacteroidota</taxon>
        <taxon>Cytophagia</taxon>
        <taxon>Cytophagales</taxon>
        <taxon>Cesiribacteraceae</taxon>
        <taxon>Cesiribacter</taxon>
    </lineage>
</organism>
<name>M7N5I5_9BACT</name>
<accession>M7N5I5</accession>
<dbReference type="Proteomes" id="UP000011910">
    <property type="component" value="Unassembled WGS sequence"/>
</dbReference>
<dbReference type="RefSeq" id="WP_009195755.1">
    <property type="nucleotide sequence ID" value="NZ_AODQ01000056.1"/>
</dbReference>
<protein>
    <recommendedName>
        <fullName evidence="3">Addiction module component</fullName>
    </recommendedName>
</protein>
<proteinExistence type="predicted"/>
<reference evidence="1 2" key="1">
    <citation type="journal article" date="2013" name="Genome Announc.">
        <title>Draft Genome Sequence of Cesiribacter andamanensis Strain AMV16T, Isolated from a Soil Sample from a Mud Volcano in the Andaman Islands, India.</title>
        <authorList>
            <person name="Shivaji S."/>
            <person name="Ara S."/>
            <person name="Begum Z."/>
            <person name="Srinivas T.N."/>
            <person name="Singh A."/>
            <person name="Kumar Pinnaka A."/>
        </authorList>
    </citation>
    <scope>NUCLEOTIDE SEQUENCE [LARGE SCALE GENOMIC DNA]</scope>
    <source>
        <strain evidence="1 2">AMV16</strain>
    </source>
</reference>
<dbReference type="EMBL" id="AODQ01000056">
    <property type="protein sequence ID" value="EMR02491.1"/>
    <property type="molecule type" value="Genomic_DNA"/>
</dbReference>
<dbReference type="AlphaFoldDB" id="M7N5I5"/>
<dbReference type="STRING" id="1279009.ADICEAN_02364"/>
<comment type="caution">
    <text evidence="1">The sequence shown here is derived from an EMBL/GenBank/DDBJ whole genome shotgun (WGS) entry which is preliminary data.</text>
</comment>
<keyword evidence="2" id="KW-1185">Reference proteome</keyword>
<gene>
    <name evidence="1" type="ORF">ADICEAN_02364</name>
</gene>